<reference evidence="3" key="1">
    <citation type="submission" date="2025-08" db="UniProtKB">
        <authorList>
            <consortium name="RefSeq"/>
        </authorList>
    </citation>
    <scope>IDENTIFICATION</scope>
</reference>
<dbReference type="RefSeq" id="XP_023593312.1">
    <property type="nucleotide sequence ID" value="XM_023737544.1"/>
</dbReference>
<feature type="chain" id="PRO_5016024659" evidence="1">
    <location>
        <begin position="18"/>
        <end position="110"/>
    </location>
</feature>
<dbReference type="GO" id="GO:0045830">
    <property type="term" value="P:positive regulation of isotype switching"/>
    <property type="evidence" value="ECO:0007669"/>
    <property type="project" value="TreeGrafter"/>
</dbReference>
<keyword evidence="1" id="KW-0732">Signal</keyword>
<keyword evidence="2" id="KW-1185">Reference proteome</keyword>
<dbReference type="GO" id="GO:2001034">
    <property type="term" value="P:positive regulation of double-strand break repair via nonhomologous end joining"/>
    <property type="evidence" value="ECO:0007669"/>
    <property type="project" value="TreeGrafter"/>
</dbReference>
<dbReference type="Proteomes" id="UP000248480">
    <property type="component" value="Unplaced"/>
</dbReference>
<proteinExistence type="predicted"/>
<accession>A0A2Y9RG02</accession>
<dbReference type="GO" id="GO:0035861">
    <property type="term" value="C:site of double-strand break"/>
    <property type="evidence" value="ECO:0007669"/>
    <property type="project" value="TreeGrafter"/>
</dbReference>
<feature type="signal peptide" evidence="1">
    <location>
        <begin position="1"/>
        <end position="17"/>
    </location>
</feature>
<dbReference type="CTD" id="149840"/>
<sequence>MPFILICFLFYCGRTMASQEATPSSQLEESNALDLPSACDIRDYVLQKPCQEANSEDFSSLEAFSFPCSSEVDPDGEVEYQDNEENHPRSLSKLAISTSWVIPRADYIKL</sequence>
<dbReference type="AlphaFoldDB" id="A0A2Y9RG02"/>
<organism evidence="2 3">
    <name type="scientific">Trichechus manatus latirostris</name>
    <name type="common">Florida manatee</name>
    <dbReference type="NCBI Taxonomy" id="127582"/>
    <lineage>
        <taxon>Eukaryota</taxon>
        <taxon>Metazoa</taxon>
        <taxon>Chordata</taxon>
        <taxon>Craniata</taxon>
        <taxon>Vertebrata</taxon>
        <taxon>Euteleostomi</taxon>
        <taxon>Mammalia</taxon>
        <taxon>Eutheria</taxon>
        <taxon>Afrotheria</taxon>
        <taxon>Sirenia</taxon>
        <taxon>Trichechidae</taxon>
        <taxon>Trichechus</taxon>
    </lineage>
</organism>
<name>A0A2Y9RG02_TRIMA</name>
<dbReference type="PANTHER" id="PTHR36863:SF1">
    <property type="entry name" value="SHIELDIN COMPLEX SUBUNIT 1"/>
    <property type="match status" value="1"/>
</dbReference>
<evidence type="ECO:0000313" key="3">
    <source>
        <dbReference type="RefSeq" id="XP_023593312.1"/>
    </source>
</evidence>
<protein>
    <submittedName>
        <fullName evidence="3">Shieldin complex subunit 1 isoform X2</fullName>
    </submittedName>
</protein>
<dbReference type="GeneID" id="101359830"/>
<dbReference type="InterPro" id="IPR027821">
    <property type="entry name" value="SHLD1"/>
</dbReference>
<evidence type="ECO:0000313" key="2">
    <source>
        <dbReference type="Proteomes" id="UP000248480"/>
    </source>
</evidence>
<dbReference type="PANTHER" id="PTHR36863">
    <property type="entry name" value="SHIELDIN COMPLEX SUBUNIT 1"/>
    <property type="match status" value="1"/>
</dbReference>
<dbReference type="GO" id="GO:2000042">
    <property type="term" value="P:negative regulation of double-strand break repair via homologous recombination"/>
    <property type="evidence" value="ECO:0007669"/>
    <property type="project" value="TreeGrafter"/>
</dbReference>
<evidence type="ECO:0000256" key="1">
    <source>
        <dbReference type="SAM" id="SignalP"/>
    </source>
</evidence>
<gene>
    <name evidence="3" type="primary">SHLD1</name>
</gene>